<accession>A0A2X4V6G5</accession>
<proteinExistence type="predicted"/>
<keyword evidence="1" id="KW-1133">Transmembrane helix</keyword>
<evidence type="ECO:0000256" key="1">
    <source>
        <dbReference type="SAM" id="Phobius"/>
    </source>
</evidence>
<evidence type="ECO:0000313" key="2">
    <source>
        <dbReference type="EMBL" id="QPS18742.1"/>
    </source>
</evidence>
<keyword evidence="1" id="KW-0472">Membrane</keyword>
<name>A0A2X4V6G5_SERPL</name>
<reference evidence="2 5" key="2">
    <citation type="submission" date="2020-12" db="EMBL/GenBank/DDBJ databases">
        <title>FDA dAtabase for Regulatory Grade micrObial Sequences (FDA-ARGOS): Supporting development and validation of Infectious Disease Dx tests.</title>
        <authorList>
            <person name="Sproer C."/>
            <person name="Gronow S."/>
            <person name="Severitt S."/>
            <person name="Schroder I."/>
            <person name="Tallon L."/>
            <person name="Sadzewicz L."/>
            <person name="Zhao X."/>
            <person name="Boylan J."/>
            <person name="Ott S."/>
            <person name="Bowen H."/>
            <person name="Vavikolanu K."/>
            <person name="Mehta A."/>
            <person name="Aluvathingal J."/>
            <person name="Nadendla S."/>
            <person name="Lowell S."/>
            <person name="Myers T."/>
            <person name="Yan Y."/>
            <person name="Sichtig H."/>
        </authorList>
    </citation>
    <scope>NUCLEOTIDE SEQUENCE [LARGE SCALE GENOMIC DNA]</scope>
    <source>
        <strain evidence="2 5">FDAARGOS_907</strain>
    </source>
</reference>
<evidence type="ECO:0000313" key="3">
    <source>
        <dbReference type="EMBL" id="SQI46149.1"/>
    </source>
</evidence>
<dbReference type="EMBL" id="CP065673">
    <property type="protein sequence ID" value="QPS18742.1"/>
    <property type="molecule type" value="Genomic_DNA"/>
</dbReference>
<keyword evidence="5" id="KW-1185">Reference proteome</keyword>
<sequence>MDKPLPLWTRYWLNLPGWKLLVAQGVVLGCLALLLGMLFLHGKWQQGERTLAEQQRLIEQIEPLRQQLAQMPTLEEINLRLQQNALKPVAQGDLTQVLPLAGAALQRWQQQEKSQRQTLSLNIHYGGLLRLLEALPPAFRIDQITLEAQADDLTVHFVLHDAPADAAPVNADE</sequence>
<dbReference type="EMBL" id="LS483469">
    <property type="protein sequence ID" value="SQI46149.1"/>
    <property type="molecule type" value="Genomic_DNA"/>
</dbReference>
<protein>
    <submittedName>
        <fullName evidence="3">Uncharacterized protein</fullName>
    </submittedName>
</protein>
<dbReference type="PROSITE" id="PS51257">
    <property type="entry name" value="PROKAR_LIPOPROTEIN"/>
    <property type="match status" value="1"/>
</dbReference>
<evidence type="ECO:0000313" key="5">
    <source>
        <dbReference type="Proteomes" id="UP000594967"/>
    </source>
</evidence>
<evidence type="ECO:0000313" key="4">
    <source>
        <dbReference type="Proteomes" id="UP000248897"/>
    </source>
</evidence>
<dbReference type="RefSeq" id="WP_020439926.1">
    <property type="nucleotide sequence ID" value="NZ_CAMITG010000008.1"/>
</dbReference>
<dbReference type="STRING" id="82996.ADP72_12545"/>
<reference evidence="3 4" key="1">
    <citation type="submission" date="2018-06" db="EMBL/GenBank/DDBJ databases">
        <authorList>
            <consortium name="Pathogen Informatics"/>
            <person name="Doyle S."/>
        </authorList>
    </citation>
    <scope>NUCLEOTIDE SEQUENCE [LARGE SCALE GENOMIC DNA]</scope>
    <source>
        <strain evidence="3 4">NCTC12961</strain>
    </source>
</reference>
<keyword evidence="1" id="KW-0812">Transmembrane</keyword>
<dbReference type="Proteomes" id="UP000248897">
    <property type="component" value="Chromosome 1"/>
</dbReference>
<organism evidence="3 4">
    <name type="scientific">Serratia plymuthica</name>
    <dbReference type="NCBI Taxonomy" id="82996"/>
    <lineage>
        <taxon>Bacteria</taxon>
        <taxon>Pseudomonadati</taxon>
        <taxon>Pseudomonadota</taxon>
        <taxon>Gammaproteobacteria</taxon>
        <taxon>Enterobacterales</taxon>
        <taxon>Yersiniaceae</taxon>
        <taxon>Serratia</taxon>
    </lineage>
</organism>
<feature type="transmembrane region" description="Helical" evidence="1">
    <location>
        <begin position="20"/>
        <end position="40"/>
    </location>
</feature>
<gene>
    <name evidence="2" type="ORF">I6G64_14080</name>
    <name evidence="3" type="ORF">NCTC12961_05588</name>
</gene>
<dbReference type="AlphaFoldDB" id="A0A2X4V6G5"/>
<dbReference type="Proteomes" id="UP000594967">
    <property type="component" value="Chromosome"/>
</dbReference>